<sequence length="66" mass="7497">MPSVFAGQLTPTSVSSPLSDLPFCLLISLAVGLWSAVLVRWLWAKSGIGQRFAVWRWRRQGRARRR</sequence>
<comment type="caution">
    <text evidence="2">The sequence shown here is derived from an EMBL/GenBank/DDBJ whole genome shotgun (WGS) entry which is preliminary data.</text>
</comment>
<name>A0A4R2JMH0_9PSEU</name>
<keyword evidence="1" id="KW-0472">Membrane</keyword>
<keyword evidence="1" id="KW-0812">Transmembrane</keyword>
<dbReference type="EMBL" id="SLWS01000004">
    <property type="protein sequence ID" value="TCO59812.1"/>
    <property type="molecule type" value="Genomic_DNA"/>
</dbReference>
<reference evidence="2 3" key="1">
    <citation type="submission" date="2019-03" db="EMBL/GenBank/DDBJ databases">
        <title>Genomic Encyclopedia of Type Strains, Phase IV (KMG-IV): sequencing the most valuable type-strain genomes for metagenomic binning, comparative biology and taxonomic classification.</title>
        <authorList>
            <person name="Goeker M."/>
        </authorList>
    </citation>
    <scope>NUCLEOTIDE SEQUENCE [LARGE SCALE GENOMIC DNA]</scope>
    <source>
        <strain evidence="2 3">DSM 45934</strain>
    </source>
</reference>
<dbReference type="AlphaFoldDB" id="A0A4R2JMH0"/>
<keyword evidence="3" id="KW-1185">Reference proteome</keyword>
<gene>
    <name evidence="2" type="ORF">EV192_104655</name>
</gene>
<evidence type="ECO:0000313" key="3">
    <source>
        <dbReference type="Proteomes" id="UP000295680"/>
    </source>
</evidence>
<dbReference type="Proteomes" id="UP000295680">
    <property type="component" value="Unassembled WGS sequence"/>
</dbReference>
<accession>A0A4R2JMH0</accession>
<proteinExistence type="predicted"/>
<feature type="transmembrane region" description="Helical" evidence="1">
    <location>
        <begin position="20"/>
        <end position="43"/>
    </location>
</feature>
<protein>
    <submittedName>
        <fullName evidence="2">Uncharacterized protein</fullName>
    </submittedName>
</protein>
<evidence type="ECO:0000256" key="1">
    <source>
        <dbReference type="SAM" id="Phobius"/>
    </source>
</evidence>
<evidence type="ECO:0000313" key="2">
    <source>
        <dbReference type="EMBL" id="TCO59812.1"/>
    </source>
</evidence>
<keyword evidence="1" id="KW-1133">Transmembrane helix</keyword>
<organism evidence="2 3">
    <name type="scientific">Actinocrispum wychmicini</name>
    <dbReference type="NCBI Taxonomy" id="1213861"/>
    <lineage>
        <taxon>Bacteria</taxon>
        <taxon>Bacillati</taxon>
        <taxon>Actinomycetota</taxon>
        <taxon>Actinomycetes</taxon>
        <taxon>Pseudonocardiales</taxon>
        <taxon>Pseudonocardiaceae</taxon>
        <taxon>Actinocrispum</taxon>
    </lineage>
</organism>